<dbReference type="Proteomes" id="UP000821845">
    <property type="component" value="Chromosome 10"/>
</dbReference>
<dbReference type="EMBL" id="CM023490">
    <property type="protein sequence ID" value="KAH6942375.1"/>
    <property type="molecule type" value="Genomic_DNA"/>
</dbReference>
<evidence type="ECO:0000313" key="1">
    <source>
        <dbReference type="EMBL" id="KAH6942375.1"/>
    </source>
</evidence>
<accession>A0ACB7T691</accession>
<keyword evidence="2" id="KW-1185">Reference proteome</keyword>
<evidence type="ECO:0000313" key="2">
    <source>
        <dbReference type="Proteomes" id="UP000821845"/>
    </source>
</evidence>
<organism evidence="1 2">
    <name type="scientific">Hyalomma asiaticum</name>
    <name type="common">Tick</name>
    <dbReference type="NCBI Taxonomy" id="266040"/>
    <lineage>
        <taxon>Eukaryota</taxon>
        <taxon>Metazoa</taxon>
        <taxon>Ecdysozoa</taxon>
        <taxon>Arthropoda</taxon>
        <taxon>Chelicerata</taxon>
        <taxon>Arachnida</taxon>
        <taxon>Acari</taxon>
        <taxon>Parasitiformes</taxon>
        <taxon>Ixodida</taxon>
        <taxon>Ixodoidea</taxon>
        <taxon>Ixodidae</taxon>
        <taxon>Hyalomminae</taxon>
        <taxon>Hyalomma</taxon>
    </lineage>
</organism>
<name>A0ACB7T691_HYAAI</name>
<gene>
    <name evidence="1" type="ORF">HPB50_004234</name>
</gene>
<protein>
    <submittedName>
        <fullName evidence="1">Uncharacterized protein</fullName>
    </submittedName>
</protein>
<comment type="caution">
    <text evidence="1">The sequence shown here is derived from an EMBL/GenBank/DDBJ whole genome shotgun (WGS) entry which is preliminary data.</text>
</comment>
<proteinExistence type="predicted"/>
<sequence>MHTMALKERSLVQVIDGDCYSSVFDADKIREALRFTPGRGDVVQMTYLASGTHWMHQMVQLIVHGGQSATCYEEFRARQAFLELVGKPAEARSPPSPRLLVTHIRPGKIAMSAEAKYIYVARNPWDVCGSLYDFLQQRHRTARQQSFEDFVNTFLQGIAPGGDYFEHVRAGYMRRDEQNVFFVTYEEMSAHRDDVLLRLADFLGREYGNALLHNSELLSEIVYKCSSEYMKDIFTTSTQKIDDLVRNSGASWHGGGDGNRKVKFVRIAKVGRWRSMFSKRTLEKTLRVIDSLPEPQYVQELWKDIYSEVRDAAD</sequence>
<reference evidence="1" key="1">
    <citation type="submission" date="2020-05" db="EMBL/GenBank/DDBJ databases">
        <title>Large-scale comparative analyses of tick genomes elucidate their genetic diversity and vector capacities.</title>
        <authorList>
            <person name="Jia N."/>
            <person name="Wang J."/>
            <person name="Shi W."/>
            <person name="Du L."/>
            <person name="Sun Y."/>
            <person name="Zhan W."/>
            <person name="Jiang J."/>
            <person name="Wang Q."/>
            <person name="Zhang B."/>
            <person name="Ji P."/>
            <person name="Sakyi L.B."/>
            <person name="Cui X."/>
            <person name="Yuan T."/>
            <person name="Jiang B."/>
            <person name="Yang W."/>
            <person name="Lam T.T.-Y."/>
            <person name="Chang Q."/>
            <person name="Ding S."/>
            <person name="Wang X."/>
            <person name="Zhu J."/>
            <person name="Ruan X."/>
            <person name="Zhao L."/>
            <person name="Wei J."/>
            <person name="Que T."/>
            <person name="Du C."/>
            <person name="Cheng J."/>
            <person name="Dai P."/>
            <person name="Han X."/>
            <person name="Huang E."/>
            <person name="Gao Y."/>
            <person name="Liu J."/>
            <person name="Shao H."/>
            <person name="Ye R."/>
            <person name="Li L."/>
            <person name="Wei W."/>
            <person name="Wang X."/>
            <person name="Wang C."/>
            <person name="Yang T."/>
            <person name="Huo Q."/>
            <person name="Li W."/>
            <person name="Guo W."/>
            <person name="Chen H."/>
            <person name="Zhou L."/>
            <person name="Ni X."/>
            <person name="Tian J."/>
            <person name="Zhou Y."/>
            <person name="Sheng Y."/>
            <person name="Liu T."/>
            <person name="Pan Y."/>
            <person name="Xia L."/>
            <person name="Li J."/>
            <person name="Zhao F."/>
            <person name="Cao W."/>
        </authorList>
    </citation>
    <scope>NUCLEOTIDE SEQUENCE</scope>
    <source>
        <strain evidence="1">Hyas-2018</strain>
    </source>
</reference>